<gene>
    <name evidence="2" type="ORF">UV68_C0002G0007</name>
</gene>
<sequence>MIRVENILIKRDRLRRINLKPNFLWLTLITAIPLIGFILYLVGLVGKTESSPVATVNISAFTPPQPSSDWIYYENTSELYSFYYPPFWKLISFVPDNVDDCAGIALSTVSENSWLTLCPIDAPFGISGLKTVWESKTKVVERYVGGYPALQFEYKQTTNQYEYFVIMEKGNQSDLLQIHLITDVGEKESAKVIFDKLISTLNFQ</sequence>
<name>A0A0G1DAW3_9BACT</name>
<accession>A0A0G1DAW3</accession>
<keyword evidence="1" id="KW-0812">Transmembrane</keyword>
<organism evidence="2 3">
    <name type="scientific">Candidatus Collierbacteria bacterium GW2011_GWC2_43_12</name>
    <dbReference type="NCBI Taxonomy" id="1618390"/>
    <lineage>
        <taxon>Bacteria</taxon>
        <taxon>Candidatus Collieribacteriota</taxon>
    </lineage>
</organism>
<dbReference type="Proteomes" id="UP000033980">
    <property type="component" value="Unassembled WGS sequence"/>
</dbReference>
<feature type="transmembrane region" description="Helical" evidence="1">
    <location>
        <begin position="21"/>
        <end position="42"/>
    </location>
</feature>
<proteinExistence type="predicted"/>
<keyword evidence="1" id="KW-1133">Transmembrane helix</keyword>
<keyword evidence="1" id="KW-0472">Membrane</keyword>
<evidence type="ECO:0000313" key="3">
    <source>
        <dbReference type="Proteomes" id="UP000033980"/>
    </source>
</evidence>
<comment type="caution">
    <text evidence="2">The sequence shown here is derived from an EMBL/GenBank/DDBJ whole genome shotgun (WGS) entry which is preliminary data.</text>
</comment>
<reference evidence="2 3" key="1">
    <citation type="journal article" date="2015" name="Nature">
        <title>rRNA introns, odd ribosomes, and small enigmatic genomes across a large radiation of phyla.</title>
        <authorList>
            <person name="Brown C.T."/>
            <person name="Hug L.A."/>
            <person name="Thomas B.C."/>
            <person name="Sharon I."/>
            <person name="Castelle C.J."/>
            <person name="Singh A."/>
            <person name="Wilkins M.J."/>
            <person name="Williams K.H."/>
            <person name="Banfield J.F."/>
        </authorList>
    </citation>
    <scope>NUCLEOTIDE SEQUENCE [LARGE SCALE GENOMIC DNA]</scope>
</reference>
<evidence type="ECO:0000256" key="1">
    <source>
        <dbReference type="SAM" id="Phobius"/>
    </source>
</evidence>
<dbReference type="EMBL" id="LCFK01000002">
    <property type="protein sequence ID" value="KKS94807.1"/>
    <property type="molecule type" value="Genomic_DNA"/>
</dbReference>
<dbReference type="AlphaFoldDB" id="A0A0G1DAW3"/>
<protein>
    <submittedName>
        <fullName evidence="2">Uncharacterized protein</fullName>
    </submittedName>
</protein>
<evidence type="ECO:0000313" key="2">
    <source>
        <dbReference type="EMBL" id="KKS94807.1"/>
    </source>
</evidence>